<dbReference type="PANTHER" id="PTHR34298:SF2">
    <property type="entry name" value="SEGREGATION AND CONDENSATION PROTEIN B"/>
    <property type="match status" value="1"/>
</dbReference>
<feature type="non-terminal residue" evidence="5">
    <location>
        <position position="1"/>
    </location>
</feature>
<gene>
    <name evidence="5" type="ORF">LEA_13117</name>
</gene>
<dbReference type="GO" id="GO:0051304">
    <property type="term" value="P:chromosome separation"/>
    <property type="evidence" value="ECO:0007669"/>
    <property type="project" value="InterPro"/>
</dbReference>
<evidence type="ECO:0000313" key="5">
    <source>
        <dbReference type="EMBL" id="EKC59954.1"/>
    </source>
</evidence>
<dbReference type="AlphaFoldDB" id="K1SX92"/>
<protein>
    <submittedName>
        <fullName evidence="5">Segregation and condensation protein B</fullName>
    </submittedName>
</protein>
<keyword evidence="3" id="KW-0159">Chromosome partition</keyword>
<keyword evidence="1" id="KW-0963">Cytoplasm</keyword>
<name>K1SX92_9ZZZZ</name>
<comment type="caution">
    <text evidence="5">The sequence shown here is derived from an EMBL/GenBank/DDBJ whole genome shotgun (WGS) entry which is preliminary data.</text>
</comment>
<reference evidence="5" key="1">
    <citation type="journal article" date="2013" name="Environ. Microbiol.">
        <title>Microbiota from the distal guts of lean and obese adolescents exhibit partial functional redundancy besides clear differences in community structure.</title>
        <authorList>
            <person name="Ferrer M."/>
            <person name="Ruiz A."/>
            <person name="Lanza F."/>
            <person name="Haange S.B."/>
            <person name="Oberbach A."/>
            <person name="Till H."/>
            <person name="Bargiela R."/>
            <person name="Campoy C."/>
            <person name="Segura M.T."/>
            <person name="Richter M."/>
            <person name="von Bergen M."/>
            <person name="Seifert J."/>
            <person name="Suarez A."/>
        </authorList>
    </citation>
    <scope>NUCLEOTIDE SEQUENCE</scope>
</reference>
<dbReference type="EMBL" id="AJWY01008888">
    <property type="protein sequence ID" value="EKC59954.1"/>
    <property type="molecule type" value="Genomic_DNA"/>
</dbReference>
<dbReference type="InterPro" id="IPR036390">
    <property type="entry name" value="WH_DNA-bd_sf"/>
</dbReference>
<dbReference type="SUPFAM" id="SSF46785">
    <property type="entry name" value="Winged helix' DNA-binding domain"/>
    <property type="match status" value="1"/>
</dbReference>
<dbReference type="GO" id="GO:0051301">
    <property type="term" value="P:cell division"/>
    <property type="evidence" value="ECO:0007669"/>
    <property type="project" value="UniProtKB-KW"/>
</dbReference>
<evidence type="ECO:0000256" key="4">
    <source>
        <dbReference type="ARBA" id="ARBA00023306"/>
    </source>
</evidence>
<evidence type="ECO:0000256" key="3">
    <source>
        <dbReference type="ARBA" id="ARBA00022829"/>
    </source>
</evidence>
<dbReference type="Gene3D" id="1.10.10.10">
    <property type="entry name" value="Winged helix-like DNA-binding domain superfamily/Winged helix DNA-binding domain"/>
    <property type="match status" value="2"/>
</dbReference>
<dbReference type="InterPro" id="IPR036388">
    <property type="entry name" value="WH-like_DNA-bd_sf"/>
</dbReference>
<organism evidence="5">
    <name type="scientific">human gut metagenome</name>
    <dbReference type="NCBI Taxonomy" id="408170"/>
    <lineage>
        <taxon>unclassified sequences</taxon>
        <taxon>metagenomes</taxon>
        <taxon>organismal metagenomes</taxon>
    </lineage>
</organism>
<keyword evidence="4" id="KW-0131">Cell cycle</keyword>
<dbReference type="Pfam" id="PF04079">
    <property type="entry name" value="SMC_ScpB"/>
    <property type="match status" value="1"/>
</dbReference>
<proteinExistence type="predicted"/>
<evidence type="ECO:0000256" key="1">
    <source>
        <dbReference type="ARBA" id="ARBA00022490"/>
    </source>
</evidence>
<sequence>VIEAILFAAGDPVPASRIALVTGEETQTIVSAARELAAAYEENRCGMRLVQMNDLLQLCSAPEYAEYIRRALEQRKPPKLSQPALEVLAIVAYFQPVTRAYAHGRAHKIGQHRRPDHAPQPARRCCDL</sequence>
<dbReference type="PANTHER" id="PTHR34298">
    <property type="entry name" value="SEGREGATION AND CONDENSATION PROTEIN B"/>
    <property type="match status" value="1"/>
</dbReference>
<keyword evidence="2" id="KW-0132">Cell division</keyword>
<accession>K1SX92</accession>
<dbReference type="InterPro" id="IPR005234">
    <property type="entry name" value="ScpB_csome_segregation"/>
</dbReference>
<evidence type="ECO:0000256" key="2">
    <source>
        <dbReference type="ARBA" id="ARBA00022618"/>
    </source>
</evidence>